<gene>
    <name evidence="1" type="ORF">ORQ98_28280</name>
</gene>
<dbReference type="EMBL" id="JAPMOU010000095">
    <property type="protein sequence ID" value="MDE1465866.1"/>
    <property type="molecule type" value="Genomic_DNA"/>
</dbReference>
<sequence>MPEVKTISGQVNANGSVGIEGSFNSNRTGTGLYTVNFNNNVFTSEPIIVVTVITDGESSTYTACASIHDASPNGFSLSVQNLSGKSKDFPFNFIATSAQ</sequence>
<evidence type="ECO:0000313" key="2">
    <source>
        <dbReference type="Proteomes" id="UP001528823"/>
    </source>
</evidence>
<accession>A0ABT5UHJ2</accession>
<reference evidence="1 2" key="1">
    <citation type="submission" date="2022-11" db="EMBL/GenBank/DDBJ databases">
        <title>Spartinivicinus poritis sp. nov., isolated from scleractinian coral Porites lutea.</title>
        <authorList>
            <person name="Zhang G."/>
            <person name="Cai L."/>
            <person name="Wei Q."/>
        </authorList>
    </citation>
    <scope>NUCLEOTIDE SEQUENCE [LARGE SCALE GENOMIC DNA]</scope>
    <source>
        <strain evidence="1 2">A2-2</strain>
    </source>
</reference>
<comment type="caution">
    <text evidence="1">The sequence shown here is derived from an EMBL/GenBank/DDBJ whole genome shotgun (WGS) entry which is preliminary data.</text>
</comment>
<keyword evidence="2" id="KW-1185">Reference proteome</keyword>
<protein>
    <submittedName>
        <fullName evidence="1">Uncharacterized protein</fullName>
    </submittedName>
</protein>
<dbReference type="RefSeq" id="WP_274692168.1">
    <property type="nucleotide sequence ID" value="NZ_JAPMOU010000095.1"/>
</dbReference>
<name>A0ABT5UHJ2_9GAMM</name>
<proteinExistence type="predicted"/>
<dbReference type="Proteomes" id="UP001528823">
    <property type="component" value="Unassembled WGS sequence"/>
</dbReference>
<evidence type="ECO:0000313" key="1">
    <source>
        <dbReference type="EMBL" id="MDE1465866.1"/>
    </source>
</evidence>
<organism evidence="1 2">
    <name type="scientific">Spartinivicinus poritis</name>
    <dbReference type="NCBI Taxonomy" id="2994640"/>
    <lineage>
        <taxon>Bacteria</taxon>
        <taxon>Pseudomonadati</taxon>
        <taxon>Pseudomonadota</taxon>
        <taxon>Gammaproteobacteria</taxon>
        <taxon>Oceanospirillales</taxon>
        <taxon>Zooshikellaceae</taxon>
        <taxon>Spartinivicinus</taxon>
    </lineage>
</organism>